<dbReference type="PRINTS" id="PR00455">
    <property type="entry name" value="HTHTETR"/>
</dbReference>
<evidence type="ECO:0000313" key="10">
    <source>
        <dbReference type="Proteomes" id="UP000580709"/>
    </source>
</evidence>
<dbReference type="SUPFAM" id="SSF48498">
    <property type="entry name" value="Tetracyclin repressor-like, C-terminal domain"/>
    <property type="match status" value="1"/>
</dbReference>
<dbReference type="InterPro" id="IPR050109">
    <property type="entry name" value="HTH-type_TetR-like_transc_reg"/>
</dbReference>
<dbReference type="InterPro" id="IPR036271">
    <property type="entry name" value="Tet_transcr_reg_TetR-rel_C_sf"/>
</dbReference>
<keyword evidence="2" id="KW-0805">Transcription regulation</keyword>
<organism evidence="8 9">
    <name type="scientific">Corynebacterium sanguinis</name>
    <dbReference type="NCBI Taxonomy" id="2594913"/>
    <lineage>
        <taxon>Bacteria</taxon>
        <taxon>Bacillati</taxon>
        <taxon>Actinomycetota</taxon>
        <taxon>Actinomycetes</taxon>
        <taxon>Mycobacteriales</taxon>
        <taxon>Corynebacteriaceae</taxon>
        <taxon>Corynebacterium</taxon>
    </lineage>
</organism>
<dbReference type="GO" id="GO:0003700">
    <property type="term" value="F:DNA-binding transcription factor activity"/>
    <property type="evidence" value="ECO:0007669"/>
    <property type="project" value="TreeGrafter"/>
</dbReference>
<evidence type="ECO:0000256" key="3">
    <source>
        <dbReference type="ARBA" id="ARBA00023125"/>
    </source>
</evidence>
<accession>A0A6C1TXC9</accession>
<proteinExistence type="predicted"/>
<comment type="caution">
    <text evidence="8">The sequence shown here is derived from an EMBL/GenBank/DDBJ whole genome shotgun (WGS) entry which is preliminary data.</text>
</comment>
<dbReference type="PROSITE" id="PS50977">
    <property type="entry name" value="HTH_TETR_2"/>
    <property type="match status" value="1"/>
</dbReference>
<protein>
    <submittedName>
        <fullName evidence="8">TetR family transcriptional regulator</fullName>
    </submittedName>
</protein>
<feature type="domain" description="HTH tetR-type" evidence="6">
    <location>
        <begin position="3"/>
        <end position="63"/>
    </location>
</feature>
<dbReference type="InterPro" id="IPR039538">
    <property type="entry name" value="BetI_C"/>
</dbReference>
<reference evidence="8 9" key="1">
    <citation type="submission" date="2018-12" db="EMBL/GenBank/DDBJ databases">
        <title>Corynebacterium sanguinis sp. nov., a clinically-associated and environmental corynebacterium.</title>
        <authorList>
            <person name="Gonzales-Siles L."/>
            <person name="Jaen-Luchoro D."/>
            <person name="Cardew S."/>
            <person name="Inganas E."/>
            <person name="Ohlen M."/>
            <person name="Jensie-Markopolous S."/>
            <person name="Pinyeiro-Iglesias B."/>
            <person name="Molin K."/>
            <person name="Skovbjerg S."/>
            <person name="Svensson-Stadler L."/>
            <person name="Funke G."/>
            <person name="Moore E.R.B."/>
        </authorList>
    </citation>
    <scope>NUCLEOTIDE SEQUENCE [LARGE SCALE GENOMIC DNA]</scope>
    <source>
        <strain evidence="8 9">58734</strain>
    </source>
</reference>
<dbReference type="RefSeq" id="WP_006839150.1">
    <property type="nucleotide sequence ID" value="NZ_JACEOR010000110.1"/>
</dbReference>
<dbReference type="Gene3D" id="1.10.357.10">
    <property type="entry name" value="Tetracycline Repressor, domain 2"/>
    <property type="match status" value="1"/>
</dbReference>
<dbReference type="OrthoDB" id="9806334at2"/>
<evidence type="ECO:0000313" key="7">
    <source>
        <dbReference type="EMBL" id="MBA4504318.1"/>
    </source>
</evidence>
<dbReference type="AlphaFoldDB" id="A0A6C1TXC9"/>
<evidence type="ECO:0000313" key="8">
    <source>
        <dbReference type="EMBL" id="TVS28937.1"/>
    </source>
</evidence>
<dbReference type="Pfam" id="PF00440">
    <property type="entry name" value="TetR_N"/>
    <property type="match status" value="1"/>
</dbReference>
<keyword evidence="1" id="KW-0678">Repressor</keyword>
<gene>
    <name evidence="8" type="ORF">EKI59_05080</name>
    <name evidence="7" type="ORF">H0H28_03035</name>
</gene>
<dbReference type="PANTHER" id="PTHR30055">
    <property type="entry name" value="HTH-TYPE TRANSCRIPTIONAL REGULATOR RUTR"/>
    <property type="match status" value="1"/>
</dbReference>
<evidence type="ECO:0000256" key="5">
    <source>
        <dbReference type="PROSITE-ProRule" id="PRU00335"/>
    </source>
</evidence>
<evidence type="ECO:0000256" key="4">
    <source>
        <dbReference type="ARBA" id="ARBA00023163"/>
    </source>
</evidence>
<keyword evidence="3 5" id="KW-0238">DNA-binding</keyword>
<dbReference type="PANTHER" id="PTHR30055:SF234">
    <property type="entry name" value="HTH-TYPE TRANSCRIPTIONAL REGULATOR BETI"/>
    <property type="match status" value="1"/>
</dbReference>
<dbReference type="GO" id="GO:0000976">
    <property type="term" value="F:transcription cis-regulatory region binding"/>
    <property type="evidence" value="ECO:0007669"/>
    <property type="project" value="TreeGrafter"/>
</dbReference>
<dbReference type="InterPro" id="IPR001647">
    <property type="entry name" value="HTH_TetR"/>
</dbReference>
<dbReference type="Proteomes" id="UP000580709">
    <property type="component" value="Unassembled WGS sequence"/>
</dbReference>
<reference evidence="7 10" key="2">
    <citation type="submission" date="2020-07" db="EMBL/GenBank/DDBJ databases">
        <authorList>
            <person name="Khare M."/>
        </authorList>
    </citation>
    <scope>NUCLEOTIDE SEQUENCE [LARGE SCALE GENOMIC DNA]</scope>
    <source>
        <strain evidence="7 10">P8776</strain>
    </source>
</reference>
<dbReference type="Pfam" id="PF13977">
    <property type="entry name" value="TetR_C_6"/>
    <property type="match status" value="1"/>
</dbReference>
<name>A0A6C1TXC9_9CORY</name>
<evidence type="ECO:0000256" key="1">
    <source>
        <dbReference type="ARBA" id="ARBA00022491"/>
    </source>
</evidence>
<evidence type="ECO:0000256" key="2">
    <source>
        <dbReference type="ARBA" id="ARBA00023015"/>
    </source>
</evidence>
<dbReference type="EMBL" id="JACEOR010000110">
    <property type="protein sequence ID" value="MBA4504318.1"/>
    <property type="molecule type" value="Genomic_DNA"/>
</dbReference>
<keyword evidence="4" id="KW-0804">Transcription</keyword>
<sequence>MTSDSRADIIHAVLHLVAEKGISGVSMRNVATEAGVSLGRVQHHFRTKEELLEETCRALVSGAEQAYQARSATAREQLEYAISHVIPRDSSACCGAAIWSAFVAYALVQPRIGAIITEAKRGQEAEVTRLMAQAGLEDAEARARSLIALADGLVQRVLTGDLSAEQAQAVVDSWTAPALST</sequence>
<dbReference type="SUPFAM" id="SSF46689">
    <property type="entry name" value="Homeodomain-like"/>
    <property type="match status" value="1"/>
</dbReference>
<feature type="DNA-binding region" description="H-T-H motif" evidence="5">
    <location>
        <begin position="26"/>
        <end position="45"/>
    </location>
</feature>
<keyword evidence="10" id="KW-1185">Reference proteome</keyword>
<dbReference type="InterPro" id="IPR009057">
    <property type="entry name" value="Homeodomain-like_sf"/>
</dbReference>
<dbReference type="EMBL" id="RXIR01000008">
    <property type="protein sequence ID" value="TVS28937.1"/>
    <property type="molecule type" value="Genomic_DNA"/>
</dbReference>
<evidence type="ECO:0000313" key="9">
    <source>
        <dbReference type="Proteomes" id="UP000336646"/>
    </source>
</evidence>
<dbReference type="Proteomes" id="UP000336646">
    <property type="component" value="Unassembled WGS sequence"/>
</dbReference>
<evidence type="ECO:0000259" key="6">
    <source>
        <dbReference type="PROSITE" id="PS50977"/>
    </source>
</evidence>